<dbReference type="Gene3D" id="3.40.50.1000">
    <property type="entry name" value="HAD superfamily/HAD-like"/>
    <property type="match status" value="1"/>
</dbReference>
<dbReference type="PANTHER" id="PTHR47478:SF1">
    <property type="entry name" value="PYRIMIDINE 5'-NUCLEOTIDASE YJJG"/>
    <property type="match status" value="1"/>
</dbReference>
<dbReference type="NCBIfam" id="TIGR01549">
    <property type="entry name" value="HAD-SF-IA-v1"/>
    <property type="match status" value="1"/>
</dbReference>
<dbReference type="InterPro" id="IPR006439">
    <property type="entry name" value="HAD-SF_hydro_IA"/>
</dbReference>
<evidence type="ECO:0000313" key="3">
    <source>
        <dbReference type="Proteomes" id="UP000433575"/>
    </source>
</evidence>
<dbReference type="EMBL" id="WKPJ01000003">
    <property type="protein sequence ID" value="MSA88471.1"/>
    <property type="molecule type" value="Genomic_DNA"/>
</dbReference>
<dbReference type="InterPro" id="IPR011951">
    <property type="entry name" value="HAD-SF_hydro_IA_YjjG/PynA"/>
</dbReference>
<accession>A0A6N7S3M0</accession>
<proteinExistence type="predicted"/>
<dbReference type="AlphaFoldDB" id="A0A6N7S3M0"/>
<comment type="caution">
    <text evidence="1">The sequence shown here is derived from an EMBL/GenBank/DDBJ whole genome shotgun (WGS) entry which is preliminary data.</text>
</comment>
<dbReference type="Proteomes" id="UP000433575">
    <property type="component" value="Unassembled WGS sequence"/>
</dbReference>
<dbReference type="SFLD" id="SFLDS00003">
    <property type="entry name" value="Haloacid_Dehalogenase"/>
    <property type="match status" value="1"/>
</dbReference>
<dbReference type="NCBIfam" id="TIGR02254">
    <property type="entry name" value="YjjG_YfnB"/>
    <property type="match status" value="1"/>
</dbReference>
<protein>
    <submittedName>
        <fullName evidence="1">Noncanonical pyrimidine nucleotidase, YjjG family</fullName>
    </submittedName>
</protein>
<dbReference type="EMBL" id="WKPI01000006">
    <property type="protein sequence ID" value="MSC32555.1"/>
    <property type="molecule type" value="Genomic_DNA"/>
</dbReference>
<reference evidence="3 4" key="1">
    <citation type="journal article" date="2019" name="Nat. Med.">
        <title>A library of human gut bacterial isolates paired with longitudinal multiomics data enables mechanistic microbiome research.</title>
        <authorList>
            <person name="Poyet M."/>
            <person name="Groussin M."/>
            <person name="Gibbons S.M."/>
            <person name="Avila-Pacheco J."/>
            <person name="Jiang X."/>
            <person name="Kearney S.M."/>
            <person name="Perrotta A.R."/>
            <person name="Berdy B."/>
            <person name="Zhao S."/>
            <person name="Lieberman T.D."/>
            <person name="Swanson P.K."/>
            <person name="Smith M."/>
            <person name="Roesemann S."/>
            <person name="Alexander J.E."/>
            <person name="Rich S.A."/>
            <person name="Livny J."/>
            <person name="Vlamakis H."/>
            <person name="Clish C."/>
            <person name="Bullock K."/>
            <person name="Deik A."/>
            <person name="Scott J."/>
            <person name="Pierce K.A."/>
            <person name="Xavier R.J."/>
            <person name="Alm E.J."/>
        </authorList>
    </citation>
    <scope>NUCLEOTIDE SEQUENCE [LARGE SCALE GENOMIC DNA]</scope>
    <source>
        <strain evidence="1 3">BIOML-A4</strain>
        <strain evidence="2 4">BIOML-A5</strain>
    </source>
</reference>
<dbReference type="PRINTS" id="PR00413">
    <property type="entry name" value="HADHALOGNASE"/>
</dbReference>
<sequence>MRYSTLLWDLDGTLYDFEKNEDRSLRRILDDFGVGATAEHLACYRRINHQLWSDYEQGLIGKQVIEDTRFQRTFDELGVDADGLAASRAYRKLLMQGYDLIEGACEIMTALQGKVEMDVITNGDGPTQRQRLAGADMAKYFTHLFISDELGVQKPQAEFFEPVLRTIAEKDPRRILVIGDSLSSDIAGGQVAGLDTCWVNRKHQSMTLKEKPTWQINDLCQLMEIMDE</sequence>
<dbReference type="Proteomes" id="UP000480929">
    <property type="component" value="Unassembled WGS sequence"/>
</dbReference>
<evidence type="ECO:0000313" key="4">
    <source>
        <dbReference type="Proteomes" id="UP000480929"/>
    </source>
</evidence>
<evidence type="ECO:0000313" key="1">
    <source>
        <dbReference type="EMBL" id="MSA88471.1"/>
    </source>
</evidence>
<dbReference type="Pfam" id="PF00702">
    <property type="entry name" value="Hydrolase"/>
    <property type="match status" value="1"/>
</dbReference>
<dbReference type="InterPro" id="IPR023214">
    <property type="entry name" value="HAD_sf"/>
</dbReference>
<dbReference type="InterPro" id="IPR052550">
    <property type="entry name" value="Pyrimidine_5'-ntase_YjjG"/>
</dbReference>
<dbReference type="InterPro" id="IPR036412">
    <property type="entry name" value="HAD-like_sf"/>
</dbReference>
<dbReference type="SFLD" id="SFLDG01129">
    <property type="entry name" value="C1.5:_HAD__Beta-PGM__Phosphata"/>
    <property type="match status" value="1"/>
</dbReference>
<dbReference type="InterPro" id="IPR023198">
    <property type="entry name" value="PGP-like_dom2"/>
</dbReference>
<organism evidence="1 3">
    <name type="scientific">Holdemania massiliensis</name>
    <dbReference type="NCBI Taxonomy" id="1468449"/>
    <lineage>
        <taxon>Bacteria</taxon>
        <taxon>Bacillati</taxon>
        <taxon>Bacillota</taxon>
        <taxon>Erysipelotrichia</taxon>
        <taxon>Erysipelotrichales</taxon>
        <taxon>Erysipelotrichaceae</taxon>
        <taxon>Holdemania</taxon>
    </lineage>
</organism>
<name>A0A6N7S3M0_9FIRM</name>
<dbReference type="PANTHER" id="PTHR47478">
    <property type="match status" value="1"/>
</dbReference>
<dbReference type="OrthoDB" id="9802350at2"/>
<evidence type="ECO:0000313" key="2">
    <source>
        <dbReference type="EMBL" id="MSC32555.1"/>
    </source>
</evidence>
<keyword evidence="4" id="KW-1185">Reference proteome</keyword>
<dbReference type="Gene3D" id="1.10.150.240">
    <property type="entry name" value="Putative phosphatase, domain 2"/>
    <property type="match status" value="1"/>
</dbReference>
<dbReference type="GO" id="GO:0008253">
    <property type="term" value="F:5'-nucleotidase activity"/>
    <property type="evidence" value="ECO:0007669"/>
    <property type="project" value="InterPro"/>
</dbReference>
<dbReference type="SUPFAM" id="SSF56784">
    <property type="entry name" value="HAD-like"/>
    <property type="match status" value="1"/>
</dbReference>
<dbReference type="RefSeq" id="WP_154238033.1">
    <property type="nucleotide sequence ID" value="NZ_AP031450.1"/>
</dbReference>
<gene>
    <name evidence="2" type="ORF">GKD88_05415</name>
    <name evidence="1" type="ORF">GKE08_03945</name>
</gene>